<dbReference type="Gene3D" id="3.90.226.10">
    <property type="entry name" value="2-enoyl-CoA Hydratase, Chain A, domain 1"/>
    <property type="match status" value="1"/>
</dbReference>
<name>A0AAJ0U4L0_9GAMM</name>
<dbReference type="SUPFAM" id="SSF52096">
    <property type="entry name" value="ClpP/crotonase"/>
    <property type="match status" value="1"/>
</dbReference>
<evidence type="ECO:0000256" key="1">
    <source>
        <dbReference type="SAM" id="MobiDB-lite"/>
    </source>
</evidence>
<reference evidence="2" key="2">
    <citation type="journal article" date="2020" name="Microorganisms">
        <title>Osmotic Adaptation and Compatible Solute Biosynthesis of Phototrophic Bacteria as Revealed from Genome Analyses.</title>
        <authorList>
            <person name="Imhoff J.F."/>
            <person name="Rahn T."/>
            <person name="Kunzel S."/>
            <person name="Keller A."/>
            <person name="Neulinger S.C."/>
        </authorList>
    </citation>
    <scope>NUCLEOTIDE SEQUENCE</scope>
    <source>
        <strain evidence="2">DSM 11080</strain>
    </source>
</reference>
<dbReference type="InterPro" id="IPR023562">
    <property type="entry name" value="ClpP/TepA"/>
</dbReference>
<organism evidence="2 3">
    <name type="scientific">Halochromatium glycolicum</name>
    <dbReference type="NCBI Taxonomy" id="85075"/>
    <lineage>
        <taxon>Bacteria</taxon>
        <taxon>Pseudomonadati</taxon>
        <taxon>Pseudomonadota</taxon>
        <taxon>Gammaproteobacteria</taxon>
        <taxon>Chromatiales</taxon>
        <taxon>Chromatiaceae</taxon>
        <taxon>Halochromatium</taxon>
    </lineage>
</organism>
<dbReference type="Proteomes" id="UP001296776">
    <property type="component" value="Unassembled WGS sequence"/>
</dbReference>
<dbReference type="CDD" id="cd07016">
    <property type="entry name" value="S14_ClpP_1"/>
    <property type="match status" value="1"/>
</dbReference>
<protein>
    <recommendedName>
        <fullName evidence="4">ATP-dependent Clp protease proteolytic subunit</fullName>
    </recommendedName>
</protein>
<dbReference type="AlphaFoldDB" id="A0AAJ0U4L0"/>
<proteinExistence type="predicted"/>
<gene>
    <name evidence="2" type="ORF">CKO40_11360</name>
</gene>
<dbReference type="InterPro" id="IPR029045">
    <property type="entry name" value="ClpP/crotonase-like_dom_sf"/>
</dbReference>
<evidence type="ECO:0008006" key="4">
    <source>
        <dbReference type="Google" id="ProtNLM"/>
    </source>
</evidence>
<feature type="compositionally biased region" description="Basic and acidic residues" evidence="1">
    <location>
        <begin position="276"/>
        <end position="288"/>
    </location>
</feature>
<sequence length="317" mass="33320">MKTIPIDGVIGLEVTTASVRSALAGAEDVELHIHSPGGSVYEALGIHNLLAAHRRAGHRITARVDGLCASAATYIACVAHEMHVPANGVWMVHSPAAMMIGDARAFSDAASHLEAVEAMMVDAYSQRTGRPPEAIATEVAAETYLYGQQIIDAGYADHLTPTLERLPEGQAQALAFAKGALADAQAQLRTQGEPLHPERIAALIAPSATRQTPPPAPQPEPSAQAERERILGILAALEASDPRTQTALELIADPHISVESAARILARLPAPGAPSDRPRGPSEFEKHMAALGNPPITPDGDGDNEPASVDWAAAFKY</sequence>
<comment type="caution">
    <text evidence="2">The sequence shown here is derived from an EMBL/GenBank/DDBJ whole genome shotgun (WGS) entry which is preliminary data.</text>
</comment>
<keyword evidence="3" id="KW-1185">Reference proteome</keyword>
<dbReference type="Pfam" id="PF00574">
    <property type="entry name" value="CLP_protease"/>
    <property type="match status" value="1"/>
</dbReference>
<evidence type="ECO:0000313" key="2">
    <source>
        <dbReference type="EMBL" id="MBK1705122.1"/>
    </source>
</evidence>
<feature type="region of interest" description="Disordered" evidence="1">
    <location>
        <begin position="269"/>
        <end position="317"/>
    </location>
</feature>
<reference evidence="2" key="1">
    <citation type="submission" date="2017-08" db="EMBL/GenBank/DDBJ databases">
        <authorList>
            <person name="Imhoff J.F."/>
            <person name="Rahn T."/>
            <person name="Kuenzel S."/>
            <person name="Neulinger S.C."/>
        </authorList>
    </citation>
    <scope>NUCLEOTIDE SEQUENCE</scope>
    <source>
        <strain evidence="2">DSM 11080</strain>
    </source>
</reference>
<accession>A0AAJ0U4L0</accession>
<dbReference type="NCBIfam" id="NF045542">
    <property type="entry name" value="Clp_rel_HeadMat"/>
    <property type="match status" value="1"/>
</dbReference>
<dbReference type="EMBL" id="NRSJ01000018">
    <property type="protein sequence ID" value="MBK1705122.1"/>
    <property type="molecule type" value="Genomic_DNA"/>
</dbReference>
<dbReference type="RefSeq" id="WP_200346333.1">
    <property type="nucleotide sequence ID" value="NZ_NRSJ01000018.1"/>
</dbReference>
<evidence type="ECO:0000313" key="3">
    <source>
        <dbReference type="Proteomes" id="UP001296776"/>
    </source>
</evidence>